<evidence type="ECO:0000313" key="3">
    <source>
        <dbReference type="EMBL" id="MBB5070070.1"/>
    </source>
</evidence>
<accession>A0A840NDR9</accession>
<sequence>MVEFPDRTDRLDLDAVLSHTDLVLARLISCGLSNAVIASRLHRSCAGIRAQTSKLLRRTGARSRTQLVVWMYETGHVIPGIAANPDGPRSPQPGSGRALSPEQATAMSLPALRRQLTTTRNDLATLARVLERPRVPRLPSATPPAKHGKFRP</sequence>
<keyword evidence="4" id="KW-1185">Reference proteome</keyword>
<comment type="caution">
    <text evidence="3">The sequence shown here is derived from an EMBL/GenBank/DDBJ whole genome shotgun (WGS) entry which is preliminary data.</text>
</comment>
<feature type="region of interest" description="Disordered" evidence="1">
    <location>
        <begin position="130"/>
        <end position="152"/>
    </location>
</feature>
<dbReference type="PROSITE" id="PS50043">
    <property type="entry name" value="HTH_LUXR_2"/>
    <property type="match status" value="1"/>
</dbReference>
<evidence type="ECO:0000313" key="4">
    <source>
        <dbReference type="Proteomes" id="UP000580474"/>
    </source>
</evidence>
<proteinExistence type="predicted"/>
<dbReference type="InterPro" id="IPR000792">
    <property type="entry name" value="Tscrpt_reg_LuxR_C"/>
</dbReference>
<dbReference type="EMBL" id="JACHIV010000001">
    <property type="protein sequence ID" value="MBB5070070.1"/>
    <property type="molecule type" value="Genomic_DNA"/>
</dbReference>
<dbReference type="Gene3D" id="1.10.10.10">
    <property type="entry name" value="Winged helix-like DNA-binding domain superfamily/Winged helix DNA-binding domain"/>
    <property type="match status" value="1"/>
</dbReference>
<dbReference type="InterPro" id="IPR016032">
    <property type="entry name" value="Sig_transdc_resp-reg_C-effctor"/>
</dbReference>
<reference evidence="3 4" key="1">
    <citation type="submission" date="2020-08" db="EMBL/GenBank/DDBJ databases">
        <title>Sequencing the genomes of 1000 actinobacteria strains.</title>
        <authorList>
            <person name="Klenk H.-P."/>
        </authorList>
    </citation>
    <scope>NUCLEOTIDE SEQUENCE [LARGE SCALE GENOMIC DNA]</scope>
    <source>
        <strain evidence="3 4">DSM 45582</strain>
    </source>
</reference>
<dbReference type="SUPFAM" id="SSF46894">
    <property type="entry name" value="C-terminal effector domain of the bipartite response regulators"/>
    <property type="match status" value="1"/>
</dbReference>
<gene>
    <name evidence="3" type="ORF">BJ969_003158</name>
</gene>
<dbReference type="SMART" id="SM00421">
    <property type="entry name" value="HTH_LUXR"/>
    <property type="match status" value="1"/>
</dbReference>
<evidence type="ECO:0000256" key="1">
    <source>
        <dbReference type="SAM" id="MobiDB-lite"/>
    </source>
</evidence>
<keyword evidence="3" id="KW-0238">DNA-binding</keyword>
<feature type="domain" description="HTH luxR-type" evidence="2">
    <location>
        <begin position="10"/>
        <end position="75"/>
    </location>
</feature>
<dbReference type="GO" id="GO:0003677">
    <property type="term" value="F:DNA binding"/>
    <property type="evidence" value="ECO:0007669"/>
    <property type="project" value="UniProtKB-KW"/>
</dbReference>
<dbReference type="Proteomes" id="UP000580474">
    <property type="component" value="Unassembled WGS sequence"/>
</dbReference>
<dbReference type="AlphaFoldDB" id="A0A840NDR9"/>
<name>A0A840NDR9_9PSEU</name>
<organism evidence="3 4">
    <name type="scientific">Saccharopolyspora gloriosae</name>
    <dbReference type="NCBI Taxonomy" id="455344"/>
    <lineage>
        <taxon>Bacteria</taxon>
        <taxon>Bacillati</taxon>
        <taxon>Actinomycetota</taxon>
        <taxon>Actinomycetes</taxon>
        <taxon>Pseudonocardiales</taxon>
        <taxon>Pseudonocardiaceae</taxon>
        <taxon>Saccharopolyspora</taxon>
    </lineage>
</organism>
<evidence type="ECO:0000259" key="2">
    <source>
        <dbReference type="PROSITE" id="PS50043"/>
    </source>
</evidence>
<dbReference type="InterPro" id="IPR036388">
    <property type="entry name" value="WH-like_DNA-bd_sf"/>
</dbReference>
<feature type="region of interest" description="Disordered" evidence="1">
    <location>
        <begin position="81"/>
        <end position="108"/>
    </location>
</feature>
<dbReference type="RefSeq" id="WP_184479649.1">
    <property type="nucleotide sequence ID" value="NZ_JACHIV010000001.1"/>
</dbReference>
<dbReference type="GO" id="GO:0006355">
    <property type="term" value="P:regulation of DNA-templated transcription"/>
    <property type="evidence" value="ECO:0007669"/>
    <property type="project" value="InterPro"/>
</dbReference>
<protein>
    <submittedName>
        <fullName evidence="3">DNA-binding CsgD family transcriptional regulator</fullName>
    </submittedName>
</protein>